<dbReference type="PANTHER" id="PTHR30231:SF4">
    <property type="entry name" value="PROTEIN NEN2"/>
    <property type="match status" value="1"/>
</dbReference>
<keyword evidence="5" id="KW-0548">Nucleotidyltransferase</keyword>
<dbReference type="Gene3D" id="3.30.420.10">
    <property type="entry name" value="Ribonuclease H-like superfamily/Ribonuclease H"/>
    <property type="match status" value="1"/>
</dbReference>
<evidence type="ECO:0000256" key="1">
    <source>
        <dbReference type="ARBA" id="ARBA00022722"/>
    </source>
</evidence>
<dbReference type="GO" id="GO:0008408">
    <property type="term" value="F:3'-5' exonuclease activity"/>
    <property type="evidence" value="ECO:0007669"/>
    <property type="project" value="TreeGrafter"/>
</dbReference>
<dbReference type="EC" id="2.7.7.7" evidence="5"/>
<dbReference type="SUPFAM" id="SSF53098">
    <property type="entry name" value="Ribonuclease H-like"/>
    <property type="match status" value="1"/>
</dbReference>
<dbReference type="SMART" id="SM00479">
    <property type="entry name" value="EXOIII"/>
    <property type="match status" value="1"/>
</dbReference>
<dbReference type="PANTHER" id="PTHR30231">
    <property type="entry name" value="DNA POLYMERASE III SUBUNIT EPSILON"/>
    <property type="match status" value="1"/>
</dbReference>
<dbReference type="OrthoDB" id="190275at2"/>
<dbReference type="RefSeq" id="WP_014010279.1">
    <property type="nucleotide sequence ID" value="NZ_FAUH01000016.1"/>
</dbReference>
<gene>
    <name evidence="5" type="ORF">CVAR292_02236</name>
</gene>
<dbReference type="CDD" id="cd06127">
    <property type="entry name" value="DEDDh"/>
    <property type="match status" value="1"/>
</dbReference>
<evidence type="ECO:0000313" key="6">
    <source>
        <dbReference type="Proteomes" id="UP000182498"/>
    </source>
</evidence>
<reference evidence="6" key="1">
    <citation type="submission" date="2015-11" db="EMBL/GenBank/DDBJ databases">
        <authorList>
            <person name="Dugat-Bony E."/>
        </authorList>
    </citation>
    <scope>NUCLEOTIDE SEQUENCE [LARGE SCALE GENOMIC DNA]</scope>
    <source>
        <strain evidence="6">Mu292</strain>
    </source>
</reference>
<dbReference type="Proteomes" id="UP000182498">
    <property type="component" value="Unassembled WGS sequence"/>
</dbReference>
<keyword evidence="1" id="KW-0540">Nuclease</keyword>
<accession>A0A0X2NQ16</accession>
<dbReference type="OMA" id="YTPHHAL"/>
<dbReference type="GO" id="GO:0003887">
    <property type="term" value="F:DNA-directed DNA polymerase activity"/>
    <property type="evidence" value="ECO:0007669"/>
    <property type="project" value="UniProtKB-EC"/>
</dbReference>
<dbReference type="InterPro" id="IPR012337">
    <property type="entry name" value="RNaseH-like_sf"/>
</dbReference>
<feature type="domain" description="Exonuclease" evidence="4">
    <location>
        <begin position="25"/>
        <end position="202"/>
    </location>
</feature>
<keyword evidence="5" id="KW-0808">Transferase</keyword>
<evidence type="ECO:0000256" key="2">
    <source>
        <dbReference type="ARBA" id="ARBA00022801"/>
    </source>
</evidence>
<dbReference type="Pfam" id="PF00929">
    <property type="entry name" value="RNase_T"/>
    <property type="match status" value="1"/>
</dbReference>
<keyword evidence="6" id="KW-1185">Reference proteome</keyword>
<dbReference type="InterPro" id="IPR036397">
    <property type="entry name" value="RNaseH_sf"/>
</dbReference>
<organism evidence="5 6">
    <name type="scientific">Corynebacterium variabile</name>
    <dbReference type="NCBI Taxonomy" id="1727"/>
    <lineage>
        <taxon>Bacteria</taxon>
        <taxon>Bacillati</taxon>
        <taxon>Actinomycetota</taxon>
        <taxon>Actinomycetes</taxon>
        <taxon>Mycobacteriales</taxon>
        <taxon>Corynebacteriaceae</taxon>
        <taxon>Corynebacterium</taxon>
    </lineage>
</organism>
<dbReference type="EMBL" id="FAUH01000016">
    <property type="protein sequence ID" value="CUU66888.1"/>
    <property type="molecule type" value="Genomic_DNA"/>
</dbReference>
<evidence type="ECO:0000259" key="4">
    <source>
        <dbReference type="SMART" id="SM00479"/>
    </source>
</evidence>
<dbReference type="InterPro" id="IPR013520">
    <property type="entry name" value="Ribonucl_H"/>
</dbReference>
<evidence type="ECO:0000256" key="3">
    <source>
        <dbReference type="ARBA" id="ARBA00022839"/>
    </source>
</evidence>
<protein>
    <submittedName>
        <fullName evidence="5">DNA polymerase III, epsilon subunit and related 3'-5' exonucleases</fullName>
        <ecNumber evidence="5">2.7.7.7</ecNumber>
    </submittedName>
</protein>
<proteinExistence type="predicted"/>
<evidence type="ECO:0000313" key="5">
    <source>
        <dbReference type="EMBL" id="CUU66888.1"/>
    </source>
</evidence>
<dbReference type="GO" id="GO:0003676">
    <property type="term" value="F:nucleic acid binding"/>
    <property type="evidence" value="ECO:0007669"/>
    <property type="project" value="InterPro"/>
</dbReference>
<keyword evidence="3 5" id="KW-0269">Exonuclease</keyword>
<sequence>MGFLRRRRRVDLSSPAPDTPVGSVPLLAVDVETTGLDPKRDRLLSIGWVPLDGRVIDLSGAREVILRDTVDHDAGVGESATLHGLTDDTVATGIPAGEALGELLEAIRGRALLAHFAVMETGFLDAVCRRELGLRFEVPVVDTLDLERRHMERMGTYPRGEDLRLPRVRQRYGLPYYSNHRAVTDALACAELYLALTAGGEGARKFTTLRSTQV</sequence>
<dbReference type="GO" id="GO:0005829">
    <property type="term" value="C:cytosol"/>
    <property type="evidence" value="ECO:0007669"/>
    <property type="project" value="TreeGrafter"/>
</dbReference>
<keyword evidence="2" id="KW-0378">Hydrolase</keyword>
<name>A0A0X2NQ16_9CORY</name>
<dbReference type="AlphaFoldDB" id="A0A0X2NQ16"/>